<accession>A0ABT2HCN1</accession>
<evidence type="ECO:0000313" key="2">
    <source>
        <dbReference type="Proteomes" id="UP001652264"/>
    </source>
</evidence>
<dbReference type="GeneID" id="95323903"/>
<keyword evidence="1" id="KW-0378">Hydrolase</keyword>
<dbReference type="Gene3D" id="3.40.50.1820">
    <property type="entry name" value="alpha/beta hydrolase"/>
    <property type="match status" value="1"/>
</dbReference>
<comment type="caution">
    <text evidence="1">The sequence shown here is derived from an EMBL/GenBank/DDBJ whole genome shotgun (WGS) entry which is preliminary data.</text>
</comment>
<dbReference type="Proteomes" id="UP001652264">
    <property type="component" value="Unassembled WGS sequence"/>
</dbReference>
<sequence length="193" mass="20462">MNAAPRPSARSEGSPQRHPWVIVPGIWDSGPEHWQSRWQAEPGVEAVRTAPTSWSDPDPADWSQALSRAVASTSRPPVLVAHSLGVLAVADWLVTHGDRVAGAFLVAPPDPDAPSFPAAAAGFRAPTARVSTPTALVVSDDDPYCSLHRATGFGAAIGAEVLRVGARQHVNVVSGVGRWDEGRRLLAAFEERC</sequence>
<name>A0ABT2HCN1_9MICO</name>
<reference evidence="1 2" key="1">
    <citation type="submission" date="2022-08" db="EMBL/GenBank/DDBJ databases">
        <title>Taxonomy of Curtobacterium flaccumfaciens.</title>
        <authorList>
            <person name="Osdaghi E."/>
            <person name="Taghavi S.M."/>
            <person name="Hamidizade M."/>
            <person name="Abachi H."/>
            <person name="Fazliarab A."/>
            <person name="Baeyen S."/>
            <person name="Portier P."/>
            <person name="Van Vaerenbergh J."/>
            <person name="Jacques M.-A."/>
        </authorList>
    </citation>
    <scope>NUCLEOTIDE SEQUENCE [LARGE SCALE GENOMIC DNA]</scope>
    <source>
        <strain evidence="1 2">LMG8786T</strain>
    </source>
</reference>
<gene>
    <name evidence="1" type="ORF">NYQ28_00190</name>
</gene>
<proteinExistence type="predicted"/>
<dbReference type="RefSeq" id="WP_208738904.1">
    <property type="nucleotide sequence ID" value="NZ_BMNV01000002.1"/>
</dbReference>
<dbReference type="SUPFAM" id="SSF53474">
    <property type="entry name" value="alpha/beta-Hydrolases"/>
    <property type="match status" value="1"/>
</dbReference>
<dbReference type="Pfam" id="PF06821">
    <property type="entry name" value="Ser_hydrolase"/>
    <property type="match status" value="1"/>
</dbReference>
<dbReference type="EMBL" id="JANVAD010000001">
    <property type="protein sequence ID" value="MCS6520985.1"/>
    <property type="molecule type" value="Genomic_DNA"/>
</dbReference>
<evidence type="ECO:0000313" key="1">
    <source>
        <dbReference type="EMBL" id="MCS6520985.1"/>
    </source>
</evidence>
<keyword evidence="2" id="KW-1185">Reference proteome</keyword>
<dbReference type="InterPro" id="IPR029058">
    <property type="entry name" value="AB_hydrolase_fold"/>
</dbReference>
<dbReference type="InterPro" id="IPR010662">
    <property type="entry name" value="RBBP9/YdeN"/>
</dbReference>
<dbReference type="GO" id="GO:0016787">
    <property type="term" value="F:hydrolase activity"/>
    <property type="evidence" value="ECO:0007669"/>
    <property type="project" value="UniProtKB-KW"/>
</dbReference>
<protein>
    <submittedName>
        <fullName evidence="1">Alpha/beta hydrolase</fullName>
    </submittedName>
</protein>
<organism evidence="1 2">
    <name type="scientific">Curtobacterium citreum</name>
    <dbReference type="NCBI Taxonomy" id="2036"/>
    <lineage>
        <taxon>Bacteria</taxon>
        <taxon>Bacillati</taxon>
        <taxon>Actinomycetota</taxon>
        <taxon>Actinomycetes</taxon>
        <taxon>Micrococcales</taxon>
        <taxon>Microbacteriaceae</taxon>
        <taxon>Curtobacterium</taxon>
    </lineage>
</organism>